<name>A0A8S4B0F0_9TELE</name>
<evidence type="ECO:0000256" key="6">
    <source>
        <dbReference type="ARBA" id="ARBA00022801"/>
    </source>
</evidence>
<evidence type="ECO:0000256" key="9">
    <source>
        <dbReference type="ARBA" id="ARBA00023157"/>
    </source>
</evidence>
<gene>
    <name evidence="13" type="ORF">MMEN_LOCUS10458</name>
</gene>
<evidence type="ECO:0000256" key="11">
    <source>
        <dbReference type="SAM" id="SignalP"/>
    </source>
</evidence>
<keyword evidence="4" id="KW-0964">Secreted</keyword>
<dbReference type="Gene3D" id="1.20.90.10">
    <property type="entry name" value="Phospholipase A2 domain"/>
    <property type="match status" value="2"/>
</dbReference>
<dbReference type="EMBL" id="CAJRST010011112">
    <property type="protein sequence ID" value="CAG5922014.1"/>
    <property type="molecule type" value="Genomic_DNA"/>
</dbReference>
<keyword evidence="11" id="KW-0732">Signal</keyword>
<protein>
    <recommendedName>
        <fullName evidence="3">phospholipase A2</fullName>
        <ecNumber evidence="3">3.1.1.4</ecNumber>
    </recommendedName>
</protein>
<dbReference type="GO" id="GO:0005576">
    <property type="term" value="C:extracellular region"/>
    <property type="evidence" value="ECO:0007669"/>
    <property type="project" value="UniProtKB-SubCell"/>
</dbReference>
<dbReference type="AlphaFoldDB" id="A0A8S4B0F0"/>
<evidence type="ECO:0000256" key="1">
    <source>
        <dbReference type="ARBA" id="ARBA00001913"/>
    </source>
</evidence>
<feature type="region of interest" description="Disordered" evidence="10">
    <location>
        <begin position="340"/>
        <end position="362"/>
    </location>
</feature>
<dbReference type="Pfam" id="PF05826">
    <property type="entry name" value="Phospholip_A2_2"/>
    <property type="match status" value="1"/>
</dbReference>
<dbReference type="SMART" id="SM00085">
    <property type="entry name" value="PA2c"/>
    <property type="match status" value="1"/>
</dbReference>
<comment type="cofactor">
    <cofactor evidence="1">
        <name>Ca(2+)</name>
        <dbReference type="ChEBI" id="CHEBI:29108"/>
    </cofactor>
</comment>
<keyword evidence="9" id="KW-1015">Disulfide bond</keyword>
<evidence type="ECO:0000256" key="4">
    <source>
        <dbReference type="ARBA" id="ARBA00022525"/>
    </source>
</evidence>
<accession>A0A8S4B0F0</accession>
<feature type="compositionally biased region" description="Polar residues" evidence="10">
    <location>
        <begin position="402"/>
        <end position="425"/>
    </location>
</feature>
<feature type="region of interest" description="Disordered" evidence="10">
    <location>
        <begin position="117"/>
        <end position="137"/>
    </location>
</feature>
<organism evidence="13 14">
    <name type="scientific">Menidia menidia</name>
    <name type="common">Atlantic silverside</name>
    <dbReference type="NCBI Taxonomy" id="238744"/>
    <lineage>
        <taxon>Eukaryota</taxon>
        <taxon>Metazoa</taxon>
        <taxon>Chordata</taxon>
        <taxon>Craniata</taxon>
        <taxon>Vertebrata</taxon>
        <taxon>Euteleostomi</taxon>
        <taxon>Actinopterygii</taxon>
        <taxon>Neopterygii</taxon>
        <taxon>Teleostei</taxon>
        <taxon>Neoteleostei</taxon>
        <taxon>Acanthomorphata</taxon>
        <taxon>Ovalentaria</taxon>
        <taxon>Atherinomorphae</taxon>
        <taxon>Atheriniformes</taxon>
        <taxon>Atherinopsidae</taxon>
        <taxon>Menidiinae</taxon>
        <taxon>Menidia</taxon>
    </lineage>
</organism>
<feature type="compositionally biased region" description="Polar residues" evidence="10">
    <location>
        <begin position="449"/>
        <end position="459"/>
    </location>
</feature>
<proteinExistence type="predicted"/>
<comment type="caution">
    <text evidence="13">The sequence shown here is derived from an EMBL/GenBank/DDBJ whole genome shotgun (WGS) entry which is preliminary data.</text>
</comment>
<feature type="chain" id="PRO_5035843259" description="phospholipase A2" evidence="11">
    <location>
        <begin position="22"/>
        <end position="712"/>
    </location>
</feature>
<sequence length="712" mass="80278">MGSGCLLPAAFLVWALTLSEAQAVDGPALTCLRSSPAGTRTRVTFLREDRDGARSLFLTMWSKDMQLVACLVYNDSRATEGYRALCETSKRHHEEVIQNFNISMALAPNAPCAPVPSRAPEFTGRTTGGGSKPKSRAKRSWIFPGTLWCGSGSKAMGYEELGMFEGADRCCREHDHCPHIIPAFTMNYGVFNRNFFTMSHCDCDQRFRQCLLGMNDSISHMVGYSFFNILQVSCFELKQLKRCTEMYWFGMCKVAKEAPYAVFKSPLPYNNSDGSSNYSDSDRNDLRSSQRQNITKIAIVNPRKKSSKKEIRCLRDPPRGDTFYRKKTKWRECQRHQEISRATTTTEAPNLSRSHTTTVSMKMGYSKSRIRLSNRKTAGKKKSVRKVLSGLKQRGLVPISQASKSDLELTSPTSSGIPSVTQGPWPTQDPARALPKATKTSKRQRKTPKQSQRCVSSMPSRGDSFQPHRKSCVKPDAAFHTTVKPAKTTSGLPTKQISQHLKKTTERPNWVTSAVFQEAVTFSTTVRTTSLPEEGKPHKISQQHFNPAIDEGLPAEKTPKQNKALQNITDNKLQCQSLKILDDCKLKIPPLQTKYNLLNMESKTVYHCDCTSRLAFQIASFQQLIIPSSLLVEFVSQQCFTLPKKKKCHHKKRCFSSFSKAFDLYQALQKMGEKGTADIRITAIDRKRRIPVRLYKRCLRLEKGPDIMAQLK</sequence>
<dbReference type="InterPro" id="IPR016090">
    <property type="entry name" value="PLA2-like_dom"/>
</dbReference>
<evidence type="ECO:0000313" key="14">
    <source>
        <dbReference type="Proteomes" id="UP000677803"/>
    </source>
</evidence>
<feature type="region of interest" description="Disordered" evidence="10">
    <location>
        <begin position="483"/>
        <end position="505"/>
    </location>
</feature>
<keyword evidence="5" id="KW-0479">Metal-binding</keyword>
<feature type="domain" description="Phospholipase A2-like central" evidence="12">
    <location>
        <begin position="132"/>
        <end position="253"/>
    </location>
</feature>
<comment type="subcellular location">
    <subcellularLocation>
        <location evidence="2">Secreted</location>
    </subcellularLocation>
</comment>
<dbReference type="EC" id="3.1.1.4" evidence="3"/>
<dbReference type="GO" id="GO:0046872">
    <property type="term" value="F:metal ion binding"/>
    <property type="evidence" value="ECO:0007669"/>
    <property type="project" value="UniProtKB-KW"/>
</dbReference>
<evidence type="ECO:0000256" key="2">
    <source>
        <dbReference type="ARBA" id="ARBA00004613"/>
    </source>
</evidence>
<evidence type="ECO:0000256" key="7">
    <source>
        <dbReference type="ARBA" id="ARBA00022837"/>
    </source>
</evidence>
<dbReference type="GO" id="GO:0006644">
    <property type="term" value="P:phospholipid metabolic process"/>
    <property type="evidence" value="ECO:0007669"/>
    <property type="project" value="InterPro"/>
</dbReference>
<dbReference type="PANTHER" id="PTHR12253">
    <property type="entry name" value="RH14732P"/>
    <property type="match status" value="1"/>
</dbReference>
<reference evidence="13" key="1">
    <citation type="submission" date="2021-05" db="EMBL/GenBank/DDBJ databases">
        <authorList>
            <person name="Tigano A."/>
        </authorList>
    </citation>
    <scope>NUCLEOTIDE SEQUENCE</scope>
</reference>
<keyword evidence="14" id="KW-1185">Reference proteome</keyword>
<dbReference type="InterPro" id="IPR033113">
    <property type="entry name" value="PLA2_histidine"/>
</dbReference>
<evidence type="ECO:0000259" key="12">
    <source>
        <dbReference type="SMART" id="SM00085"/>
    </source>
</evidence>
<feature type="region of interest" description="Disordered" evidence="10">
    <location>
        <begin position="402"/>
        <end position="471"/>
    </location>
</feature>
<feature type="compositionally biased region" description="Polar residues" evidence="10">
    <location>
        <begin position="487"/>
        <end position="499"/>
    </location>
</feature>
<dbReference type="OrthoDB" id="10059604at2759"/>
<keyword evidence="8" id="KW-0443">Lipid metabolism</keyword>
<dbReference type="CDD" id="cd04704">
    <property type="entry name" value="PLA2_bee_venom_like"/>
    <property type="match status" value="1"/>
</dbReference>
<evidence type="ECO:0000313" key="13">
    <source>
        <dbReference type="EMBL" id="CAG5922014.1"/>
    </source>
</evidence>
<feature type="compositionally biased region" description="Polar residues" evidence="10">
    <location>
        <begin position="340"/>
        <end position="360"/>
    </location>
</feature>
<dbReference type="GO" id="GO:0050482">
    <property type="term" value="P:arachidonate secretion"/>
    <property type="evidence" value="ECO:0007669"/>
    <property type="project" value="InterPro"/>
</dbReference>
<keyword evidence="7" id="KW-0106">Calcium</keyword>
<dbReference type="SUPFAM" id="SSF48619">
    <property type="entry name" value="Phospholipase A2, PLA2"/>
    <property type="match status" value="1"/>
</dbReference>
<feature type="signal peptide" evidence="11">
    <location>
        <begin position="1"/>
        <end position="21"/>
    </location>
</feature>
<dbReference type="InterPro" id="IPR036444">
    <property type="entry name" value="PLipase_A2_dom_sf"/>
</dbReference>
<evidence type="ECO:0000256" key="10">
    <source>
        <dbReference type="SAM" id="MobiDB-lite"/>
    </source>
</evidence>
<dbReference type="FunFam" id="1.20.90.10:FF:000002">
    <property type="entry name" value="Phospholipase A2 group III"/>
    <property type="match status" value="1"/>
</dbReference>
<dbReference type="GO" id="GO:0004623">
    <property type="term" value="F:phospholipase A2 activity"/>
    <property type="evidence" value="ECO:0007669"/>
    <property type="project" value="UniProtKB-EC"/>
</dbReference>
<evidence type="ECO:0000256" key="3">
    <source>
        <dbReference type="ARBA" id="ARBA00013278"/>
    </source>
</evidence>
<evidence type="ECO:0000256" key="5">
    <source>
        <dbReference type="ARBA" id="ARBA00022723"/>
    </source>
</evidence>
<evidence type="ECO:0000256" key="8">
    <source>
        <dbReference type="ARBA" id="ARBA00023098"/>
    </source>
</evidence>
<dbReference type="PROSITE" id="PS00118">
    <property type="entry name" value="PA2_HIS"/>
    <property type="match status" value="1"/>
</dbReference>
<feature type="compositionally biased region" description="Basic residues" evidence="10">
    <location>
        <begin position="439"/>
        <end position="448"/>
    </location>
</feature>
<dbReference type="Proteomes" id="UP000677803">
    <property type="component" value="Unassembled WGS sequence"/>
</dbReference>
<keyword evidence="6" id="KW-0378">Hydrolase</keyword>